<keyword evidence="3" id="KW-1185">Reference proteome</keyword>
<keyword evidence="1" id="KW-0732">Signal</keyword>
<gene>
    <name evidence="2" type="ORF">I4X03_010450</name>
</gene>
<name>A0ABS7SPT2_9BURK</name>
<dbReference type="Proteomes" id="UP000809349">
    <property type="component" value="Unassembled WGS sequence"/>
</dbReference>
<comment type="caution">
    <text evidence="2">The sequence shown here is derived from an EMBL/GenBank/DDBJ whole genome shotgun (WGS) entry which is preliminary data.</text>
</comment>
<feature type="signal peptide" evidence="1">
    <location>
        <begin position="1"/>
        <end position="27"/>
    </location>
</feature>
<proteinExistence type="predicted"/>
<accession>A0ABS7SPT2</accession>
<reference evidence="2 3" key="1">
    <citation type="submission" date="2021-01" db="EMBL/GenBank/DDBJ databases">
        <authorList>
            <person name="Ruan W."/>
            <person name="Khan S.A."/>
            <person name="Jeon C.O."/>
        </authorList>
    </citation>
    <scope>NUCLEOTIDE SEQUENCE [LARGE SCALE GENOMIC DNA]</scope>
    <source>
        <strain evidence="2 3">R798</strain>
    </source>
</reference>
<feature type="chain" id="PRO_5045325110" evidence="1">
    <location>
        <begin position="28"/>
        <end position="149"/>
    </location>
</feature>
<evidence type="ECO:0000256" key="1">
    <source>
        <dbReference type="SAM" id="SignalP"/>
    </source>
</evidence>
<reference evidence="2 3" key="2">
    <citation type="submission" date="2021-08" db="EMBL/GenBank/DDBJ databases">
        <title>Massilia sp. R798.</title>
        <authorList>
            <person name="Baek J.H."/>
            <person name="Jung H.S."/>
            <person name="Kim K.R."/>
            <person name="Jeon C.O."/>
        </authorList>
    </citation>
    <scope>NUCLEOTIDE SEQUENCE [LARGE SCALE GENOMIC DNA]</scope>
    <source>
        <strain evidence="2 3">R798</strain>
    </source>
</reference>
<evidence type="ECO:0000313" key="3">
    <source>
        <dbReference type="Proteomes" id="UP000809349"/>
    </source>
</evidence>
<evidence type="ECO:0000313" key="2">
    <source>
        <dbReference type="EMBL" id="MBZ2207677.1"/>
    </source>
</evidence>
<sequence>MHSLRRYRLAWAVALCLLLALAWAALAPPYAASRDLLFEIPKGTWERRMAGDQVEILPSVVQLTLGVQDVLLLRNSDTVPQQFGPVLIMPGQDFRLPFEQVSENQFACTAHSSGQMTVSVVAFPDPGLGRLKWRLAALGELFKGHSWKN</sequence>
<dbReference type="EMBL" id="JAFBIL020000004">
    <property type="protein sequence ID" value="MBZ2207677.1"/>
    <property type="molecule type" value="Genomic_DNA"/>
</dbReference>
<organism evidence="2 3">
    <name type="scientific">Massilia soli</name>
    <dbReference type="NCBI Taxonomy" id="2792854"/>
    <lineage>
        <taxon>Bacteria</taxon>
        <taxon>Pseudomonadati</taxon>
        <taxon>Pseudomonadota</taxon>
        <taxon>Betaproteobacteria</taxon>
        <taxon>Burkholderiales</taxon>
        <taxon>Oxalobacteraceae</taxon>
        <taxon>Telluria group</taxon>
        <taxon>Massilia</taxon>
    </lineage>
</organism>
<protein>
    <submittedName>
        <fullName evidence="2">Uncharacterized protein</fullName>
    </submittedName>
</protein>